<dbReference type="Proteomes" id="UP000646365">
    <property type="component" value="Unassembled WGS sequence"/>
</dbReference>
<dbReference type="Pfam" id="PF05721">
    <property type="entry name" value="PhyH"/>
    <property type="match status" value="1"/>
</dbReference>
<dbReference type="Gene3D" id="2.60.120.620">
    <property type="entry name" value="q2cbj1_9rhob like domain"/>
    <property type="match status" value="1"/>
</dbReference>
<evidence type="ECO:0000313" key="2">
    <source>
        <dbReference type="Proteomes" id="UP000646365"/>
    </source>
</evidence>
<comment type="caution">
    <text evidence="1">The sequence shown here is derived from an EMBL/GenBank/DDBJ whole genome shotgun (WGS) entry which is preliminary data.</text>
</comment>
<dbReference type="InterPro" id="IPR008775">
    <property type="entry name" value="Phytyl_CoA_dOase-like"/>
</dbReference>
<dbReference type="PANTHER" id="PTHR31630">
    <property type="entry name" value="PHYTANOYL-COA DIOXYGENASE-RELATED-RELATED"/>
    <property type="match status" value="1"/>
</dbReference>
<evidence type="ECO:0008006" key="3">
    <source>
        <dbReference type="Google" id="ProtNLM"/>
    </source>
</evidence>
<dbReference type="AlphaFoldDB" id="A0A8J3E4A9"/>
<dbReference type="SUPFAM" id="SSF51197">
    <property type="entry name" value="Clavaminate synthase-like"/>
    <property type="match status" value="1"/>
</dbReference>
<reference evidence="1" key="2">
    <citation type="submission" date="2020-09" db="EMBL/GenBank/DDBJ databases">
        <authorList>
            <person name="Sun Q."/>
            <person name="Zhou Y."/>
        </authorList>
    </citation>
    <scope>NUCLEOTIDE SEQUENCE</scope>
    <source>
        <strain evidence="1">CGMCC 1.15725</strain>
    </source>
</reference>
<reference evidence="1" key="1">
    <citation type="journal article" date="2014" name="Int. J. Syst. Evol. Microbiol.">
        <title>Complete genome sequence of Corynebacterium casei LMG S-19264T (=DSM 44701T), isolated from a smear-ripened cheese.</title>
        <authorList>
            <consortium name="US DOE Joint Genome Institute (JGI-PGF)"/>
            <person name="Walter F."/>
            <person name="Albersmeier A."/>
            <person name="Kalinowski J."/>
            <person name="Ruckert C."/>
        </authorList>
    </citation>
    <scope>NUCLEOTIDE SEQUENCE</scope>
    <source>
        <strain evidence="1">CGMCC 1.15725</strain>
    </source>
</reference>
<dbReference type="EMBL" id="BMJQ01000014">
    <property type="protein sequence ID" value="GGF37088.1"/>
    <property type="molecule type" value="Genomic_DNA"/>
</dbReference>
<dbReference type="PANTHER" id="PTHR31630:SF6">
    <property type="entry name" value="PHYTANOYL-COA DIOXYGENASE-RELATED"/>
    <property type="match status" value="1"/>
</dbReference>
<organism evidence="1 2">
    <name type="scientific">Aliidongia dinghuensis</name>
    <dbReference type="NCBI Taxonomy" id="1867774"/>
    <lineage>
        <taxon>Bacteria</taxon>
        <taxon>Pseudomonadati</taxon>
        <taxon>Pseudomonadota</taxon>
        <taxon>Alphaproteobacteria</taxon>
        <taxon>Rhodospirillales</taxon>
        <taxon>Dongiaceae</taxon>
        <taxon>Aliidongia</taxon>
    </lineage>
</organism>
<proteinExistence type="predicted"/>
<name>A0A8J3E4A9_9PROT</name>
<keyword evidence="2" id="KW-1185">Reference proteome</keyword>
<evidence type="ECO:0000313" key="1">
    <source>
        <dbReference type="EMBL" id="GGF37088.1"/>
    </source>
</evidence>
<sequence>MGGDRAIPALAAPEDMGSLGIMHLKRLWSRLARERLGQRDGAADHPLDQVALYGLDLGLLESLRFLNDGHDFAAFERWVLEANGGALDPDRVRRVNDAIVRMTGGVGDPALELLMPAPVLGADQLAGWERDGYVVLSDAVDEPTRAAVEAALWQALDAAPDRPASWYGRDHGHSIWTNLVHHPALRAVRRAPRIRAAFAQLWGTNDLWATADRAGFNPPERPGWQFPGPHLHWDTSIALPMPFGLQGILYLTDTMAEQGAFTCVPGFQHRLTDWIAALPSGADPRQLDDEIRAAAVPIPGKAGDLIIWHHALPHGSSPNRTDRPRLVQYLTLFPTGRHDERPWV</sequence>
<dbReference type="RefSeq" id="WP_189050768.1">
    <property type="nucleotide sequence ID" value="NZ_BMJQ01000014.1"/>
</dbReference>
<gene>
    <name evidence="1" type="ORF">GCM10011611_49500</name>
</gene>
<accession>A0A8J3E4A9</accession>
<protein>
    <recommendedName>
        <fullName evidence="3">Phytanoyl-CoA dioxygenase</fullName>
    </recommendedName>
</protein>
<dbReference type="GO" id="GO:0016706">
    <property type="term" value="F:2-oxoglutarate-dependent dioxygenase activity"/>
    <property type="evidence" value="ECO:0007669"/>
    <property type="project" value="UniProtKB-ARBA"/>
</dbReference>